<evidence type="ECO:0000313" key="2">
    <source>
        <dbReference type="Proteomes" id="UP000030652"/>
    </source>
</evidence>
<dbReference type="GO" id="GO:0016740">
    <property type="term" value="F:transferase activity"/>
    <property type="evidence" value="ECO:0007669"/>
    <property type="project" value="UniProtKB-KW"/>
</dbReference>
<name>A0A0B0ECC6_9BACT</name>
<evidence type="ECO:0000313" key="1">
    <source>
        <dbReference type="EMBL" id="KHE90862.1"/>
    </source>
</evidence>
<dbReference type="SUPFAM" id="SSF53756">
    <property type="entry name" value="UDP-Glycosyltransferase/glycogen phosphorylase"/>
    <property type="match status" value="1"/>
</dbReference>
<reference evidence="1 2" key="1">
    <citation type="submission" date="2014-10" db="EMBL/GenBank/DDBJ databases">
        <title>Draft genome of anammox bacterium scalindua brodae, obtained using differential coverage binning of sequence data from two enrichment reactors.</title>
        <authorList>
            <person name="Speth D.R."/>
            <person name="Russ L."/>
            <person name="Kartal B."/>
            <person name="Op den Camp H.J."/>
            <person name="Dutilh B.E."/>
            <person name="Jetten M.S."/>
        </authorList>
    </citation>
    <scope>NUCLEOTIDE SEQUENCE [LARGE SCALE GENOMIC DNA]</scope>
    <source>
        <strain evidence="1">RU1</strain>
    </source>
</reference>
<dbReference type="AlphaFoldDB" id="A0A0B0ECC6"/>
<dbReference type="Pfam" id="PF13692">
    <property type="entry name" value="Glyco_trans_1_4"/>
    <property type="match status" value="1"/>
</dbReference>
<gene>
    <name evidence="1" type="ORF">SCABRO_03391</name>
</gene>
<dbReference type="EMBL" id="JRYO01000230">
    <property type="protein sequence ID" value="KHE90862.1"/>
    <property type="molecule type" value="Genomic_DNA"/>
</dbReference>
<accession>A0A0B0ECC6</accession>
<dbReference type="PANTHER" id="PTHR12526">
    <property type="entry name" value="GLYCOSYLTRANSFERASE"/>
    <property type="match status" value="1"/>
</dbReference>
<protein>
    <submittedName>
        <fullName evidence="1">Glycosyltransferase</fullName>
    </submittedName>
</protein>
<comment type="caution">
    <text evidence="1">The sequence shown here is derived from an EMBL/GenBank/DDBJ whole genome shotgun (WGS) entry which is preliminary data.</text>
</comment>
<sequence>MISGVPVVATSVDGNLEIIKDMETGVLVPPKDPLSLVKAICFLIENKVCADAIAKKGQEFALSKFSSKRMFGHVHEMYSELLARKG</sequence>
<proteinExistence type="predicted"/>
<dbReference type="Gene3D" id="3.40.50.2000">
    <property type="entry name" value="Glycogen Phosphorylase B"/>
    <property type="match status" value="2"/>
</dbReference>
<keyword evidence="1" id="KW-0808">Transferase</keyword>
<organism evidence="1 2">
    <name type="scientific">Candidatus Scalindua brodae</name>
    <dbReference type="NCBI Taxonomy" id="237368"/>
    <lineage>
        <taxon>Bacteria</taxon>
        <taxon>Pseudomonadati</taxon>
        <taxon>Planctomycetota</taxon>
        <taxon>Candidatus Brocadiia</taxon>
        <taxon>Candidatus Brocadiales</taxon>
        <taxon>Candidatus Scalinduaceae</taxon>
        <taxon>Candidatus Scalindua</taxon>
    </lineage>
</organism>
<dbReference type="Proteomes" id="UP000030652">
    <property type="component" value="Unassembled WGS sequence"/>
</dbReference>
<dbReference type="eggNOG" id="COG0438">
    <property type="taxonomic scope" value="Bacteria"/>
</dbReference>